<dbReference type="SMART" id="SM00642">
    <property type="entry name" value="Aamy"/>
    <property type="match status" value="1"/>
</dbReference>
<evidence type="ECO:0000256" key="10">
    <source>
        <dbReference type="RuleBase" id="RU361207"/>
    </source>
</evidence>
<comment type="catalytic activity">
    <reaction evidence="1 10">
        <text>Transfers a segment of a (1-&gt;4)-alpha-D-glucan to a new position in an acceptor, which may be glucose or a (1-&gt;4)-alpha-D-glucan.</text>
        <dbReference type="EC" id="2.4.1.25"/>
    </reaction>
</comment>
<dbReference type="Pfam" id="PF00128">
    <property type="entry name" value="Alpha-amylase"/>
    <property type="match status" value="1"/>
</dbReference>
<evidence type="ECO:0000313" key="12">
    <source>
        <dbReference type="EMBL" id="PWE00297.1"/>
    </source>
</evidence>
<evidence type="ECO:0000256" key="2">
    <source>
        <dbReference type="ARBA" id="ARBA00005684"/>
    </source>
</evidence>
<sequence>MYNPVSTYRLQFNKDFSFADARQQLDYFHTLGAGTIYASPVFAASPGSNHGYDVTNPHMINPEIGTEDELKKLTKSLKNRRIGWIQDLVPNHMAFNSHNPWLMDVLEKGKDSEYAAVFDINRQHPQFRSKLMLPFLGDVPEKVLENGDITLAFQQGAFFLKYFDHLWPLRFESFLWMLEQSSQSLPSSLNLLLDQHQLDEKSPDYLFLNGEWERFKEELFHLCHTQKKVEDYCLSLAKEISQNNDSVKALVESQHYAPVYWKETEQRINYRRFFTVNDLICLRMEDEEVFDLYHRELRRWLNNHLFDGLRIDHVDGLRYPGEYLSRLRKLVGPKRHLSVEKILEKGEKMPSSWPVQGTTGYDFLGQVNNLFTRRSGMSDLQALYYKITRHELPAEEVVYQTKKLILTERMHGEWENLITLFHQLRLLEGESAQKYNRDQIKETIGEILLAMPVYRLYPESLPLEEDDLRILKKVFVDALQRNKDIEPVLTTFEELFFSEKRSRGDRDHRILHFFSRMMQLAGPLMAKGIEDTAMYRYNCFIGHNEVGDAIASEGMKADEFHDHMAKRQEQSPLTLNTTSTHDTKRGEDVRARLNILTEIPEEWEEAVSRWIEMNKPFKKQISGNPAPSASEEYLIYQTLTGITPVEGVIDESLIKRLEEYLEKALKEAKENSSWSQAVPAWEEAVKSFIRNILQPSHIFAKDFLDFQRKVSHYGIFNSLSQLTLKCTCPGIPDIYRGNEVWDFTLVDPDNRRPVDFESLHRTLKNLKEHYTLRPAKLFPSLIKNPENGHIKLWLTHRLLRYRKENPSIFASGEYIPLKTKGIHKKNILAFARHYNDVWHVTIIPLYLSSFEEHGKPVLPFEIDWKNTRVILPENAPTDWVNVFTGRPYSTGTEIAVSEVFDAGPVGIFHADTGRKARTAGVLMHVTSLPGKFATGDFGPNAYRFVDFLKESGHSSWQVLPFTQTTASGEWSPYSAPSAFAGNILMISPRKLAEESLISKKELKDYESAFSDKADFAKALTMRKELTRSAYENFTTHCSAPAKQDFFDFCQKESYWLDDYALFLLFKRQFDDKPWNEWPADYRNRKPATLKIAIHENQRKIELEKYRQYLFRQQWNELKRYANHHGIRIIGDIPIYVSYDNADVWSHPHLFKLNADKSMNAVAGVPPDYFSETGQLWNMPVFNWKNLEKENFKWWINRIAKNLELFDLVRLDHFRGFEAYWEVPANEETAENGIWVKAPGKSFFKTLKKKFPAMPFIAEDLGEIDDEVYKLRDMFQLPGMNVLQFAFGDNLPDSVHIPHNYNFNSVAYTGTHDNNTAQGWFRFELDKAAKNRLKLYTGNKVKSKNVHRILTRLAWASQARLVVIPLQDLIGKGPEAQMNKPSIAKGNWTWRLKTMDELKQIAGETRELLGLFSR</sequence>
<dbReference type="InterPro" id="IPR017853">
    <property type="entry name" value="GH"/>
</dbReference>
<dbReference type="Proteomes" id="UP000244956">
    <property type="component" value="Unassembled WGS sequence"/>
</dbReference>
<accession>A0A2U2BB82</accession>
<evidence type="ECO:0000256" key="4">
    <source>
        <dbReference type="ARBA" id="ARBA00020295"/>
    </source>
</evidence>
<dbReference type="RefSeq" id="WP_109263337.1">
    <property type="nucleotide sequence ID" value="NZ_QEWP01000003.1"/>
</dbReference>
<dbReference type="InterPro" id="IPR012767">
    <property type="entry name" value="Trehalose_TreY"/>
</dbReference>
<dbReference type="GO" id="GO:0004134">
    <property type="term" value="F:4-alpha-glucanotransferase activity"/>
    <property type="evidence" value="ECO:0007669"/>
    <property type="project" value="UniProtKB-EC"/>
</dbReference>
<gene>
    <name evidence="12" type="ORF">DDZ16_04985</name>
</gene>
<evidence type="ECO:0000256" key="6">
    <source>
        <dbReference type="ARBA" id="ARBA00022679"/>
    </source>
</evidence>
<dbReference type="GO" id="GO:0005975">
    <property type="term" value="P:carbohydrate metabolic process"/>
    <property type="evidence" value="ECO:0007669"/>
    <property type="project" value="InterPro"/>
</dbReference>
<organism evidence="12 13">
    <name type="scientific">Marinilabilia rubra</name>
    <dbReference type="NCBI Taxonomy" id="2162893"/>
    <lineage>
        <taxon>Bacteria</taxon>
        <taxon>Pseudomonadati</taxon>
        <taxon>Bacteroidota</taxon>
        <taxon>Bacteroidia</taxon>
        <taxon>Marinilabiliales</taxon>
        <taxon>Marinilabiliaceae</taxon>
        <taxon>Marinilabilia</taxon>
    </lineage>
</organism>
<keyword evidence="13" id="KW-1185">Reference proteome</keyword>
<keyword evidence="6 10" id="KW-0808">Transferase</keyword>
<dbReference type="PANTHER" id="PTHR32438">
    <property type="entry name" value="4-ALPHA-GLUCANOTRANSFERASE DPE1, CHLOROPLASTIC/AMYLOPLASTIC"/>
    <property type="match status" value="1"/>
</dbReference>
<evidence type="ECO:0000256" key="9">
    <source>
        <dbReference type="ARBA" id="ARBA00031501"/>
    </source>
</evidence>
<dbReference type="NCBIfam" id="TIGR02401">
    <property type="entry name" value="trehalose_TreY"/>
    <property type="match status" value="1"/>
</dbReference>
<evidence type="ECO:0000256" key="1">
    <source>
        <dbReference type="ARBA" id="ARBA00000439"/>
    </source>
</evidence>
<proteinExistence type="inferred from homology"/>
<protein>
    <recommendedName>
        <fullName evidence="4 10">4-alpha-glucanotransferase</fullName>
        <ecNumber evidence="3 10">2.4.1.25</ecNumber>
    </recommendedName>
    <alternativeName>
        <fullName evidence="8 10">Amylomaltase</fullName>
    </alternativeName>
    <alternativeName>
        <fullName evidence="9 10">Disproportionating enzyme</fullName>
    </alternativeName>
</protein>
<dbReference type="EC" id="2.4.1.25" evidence="3 10"/>
<dbReference type="InterPro" id="IPR006047">
    <property type="entry name" value="GH13_cat_dom"/>
</dbReference>
<evidence type="ECO:0000259" key="11">
    <source>
        <dbReference type="SMART" id="SM00642"/>
    </source>
</evidence>
<dbReference type="SUPFAM" id="SSF51445">
    <property type="entry name" value="(Trans)glycosidases"/>
    <property type="match status" value="2"/>
</dbReference>
<evidence type="ECO:0000256" key="3">
    <source>
        <dbReference type="ARBA" id="ARBA00012560"/>
    </source>
</evidence>
<evidence type="ECO:0000256" key="5">
    <source>
        <dbReference type="ARBA" id="ARBA00022676"/>
    </source>
</evidence>
<evidence type="ECO:0000313" key="13">
    <source>
        <dbReference type="Proteomes" id="UP000244956"/>
    </source>
</evidence>
<keyword evidence="5 10" id="KW-0328">Glycosyltransferase</keyword>
<reference evidence="12 13" key="1">
    <citation type="submission" date="2018-05" db="EMBL/GenBank/DDBJ databases">
        <title>Marinilabilia rubrum sp. nov., isolated from saltern sediment.</title>
        <authorList>
            <person name="Zhang R."/>
        </authorList>
    </citation>
    <scope>NUCLEOTIDE SEQUENCE [LARGE SCALE GENOMIC DNA]</scope>
    <source>
        <strain evidence="12 13">WTE16</strain>
    </source>
</reference>
<dbReference type="Gene3D" id="3.20.20.80">
    <property type="entry name" value="Glycosidases"/>
    <property type="match status" value="5"/>
</dbReference>
<dbReference type="CDD" id="cd11336">
    <property type="entry name" value="AmyAc_MTSase"/>
    <property type="match status" value="1"/>
</dbReference>
<dbReference type="NCBIfam" id="TIGR00217">
    <property type="entry name" value="malQ"/>
    <property type="match status" value="1"/>
</dbReference>
<name>A0A2U2BB82_9BACT</name>
<dbReference type="OrthoDB" id="9811841at2"/>
<dbReference type="PANTHER" id="PTHR32438:SF5">
    <property type="entry name" value="4-ALPHA-GLUCANOTRANSFERASE DPE1, CHLOROPLASTIC_AMYLOPLASTIC"/>
    <property type="match status" value="1"/>
</dbReference>
<comment type="caution">
    <text evidence="12">The sequence shown here is derived from an EMBL/GenBank/DDBJ whole genome shotgun (WGS) entry which is preliminary data.</text>
</comment>
<feature type="domain" description="Glycosyl hydrolase family 13 catalytic" evidence="11">
    <location>
        <begin position="17"/>
        <end position="480"/>
    </location>
</feature>
<comment type="similarity">
    <text evidence="2 10">Belongs to the disproportionating enzyme family.</text>
</comment>
<dbReference type="InterPro" id="IPR003385">
    <property type="entry name" value="Glyco_hydro_77"/>
</dbReference>
<keyword evidence="7 10" id="KW-0119">Carbohydrate metabolism</keyword>
<dbReference type="Pfam" id="PF02446">
    <property type="entry name" value="Glyco_hydro_77"/>
    <property type="match status" value="1"/>
</dbReference>
<dbReference type="EMBL" id="QEWP01000003">
    <property type="protein sequence ID" value="PWE00297.1"/>
    <property type="molecule type" value="Genomic_DNA"/>
</dbReference>
<dbReference type="NCBIfam" id="NF011080">
    <property type="entry name" value="PRK14508.1-3"/>
    <property type="match status" value="1"/>
</dbReference>
<evidence type="ECO:0000256" key="7">
    <source>
        <dbReference type="ARBA" id="ARBA00023277"/>
    </source>
</evidence>
<evidence type="ECO:0000256" key="8">
    <source>
        <dbReference type="ARBA" id="ARBA00031423"/>
    </source>
</evidence>